<dbReference type="Pfam" id="PF00226">
    <property type="entry name" value="DnaJ"/>
    <property type="match status" value="1"/>
</dbReference>
<dbReference type="InterPro" id="IPR036410">
    <property type="entry name" value="HSP_DnaJ_Cys-rich_dom_sf"/>
</dbReference>
<evidence type="ECO:0000313" key="10">
    <source>
        <dbReference type="Proteomes" id="UP000249464"/>
    </source>
</evidence>
<dbReference type="CDD" id="cd06257">
    <property type="entry name" value="DnaJ"/>
    <property type="match status" value="1"/>
</dbReference>
<dbReference type="InterPro" id="IPR001305">
    <property type="entry name" value="HSP_DnaJ_Cys-rich_dom"/>
</dbReference>
<reference evidence="9 10" key="1">
    <citation type="submission" date="2016-11" db="EMBL/GenBank/DDBJ databases">
        <authorList>
            <person name="Jaros S."/>
            <person name="Januszkiewicz K."/>
            <person name="Wedrychowicz H."/>
        </authorList>
    </citation>
    <scope>NUCLEOTIDE SEQUENCE [LARGE SCALE GENOMIC DNA]</scope>
</reference>
<organism evidence="9 10">
    <name type="scientific">Microbotryum silenes-dioicae</name>
    <dbReference type="NCBI Taxonomy" id="796604"/>
    <lineage>
        <taxon>Eukaryota</taxon>
        <taxon>Fungi</taxon>
        <taxon>Dikarya</taxon>
        <taxon>Basidiomycota</taxon>
        <taxon>Pucciniomycotina</taxon>
        <taxon>Microbotryomycetes</taxon>
        <taxon>Microbotryales</taxon>
        <taxon>Microbotryaceae</taxon>
        <taxon>Microbotryum</taxon>
    </lineage>
</organism>
<evidence type="ECO:0000259" key="8">
    <source>
        <dbReference type="PROSITE" id="PS51188"/>
    </source>
</evidence>
<dbReference type="Gene3D" id="2.60.260.20">
    <property type="entry name" value="Urease metallochaperone UreE, N-terminal domain"/>
    <property type="match status" value="2"/>
</dbReference>
<name>A0A2X0M098_9BASI</name>
<feature type="domain" description="J" evidence="7">
    <location>
        <begin position="9"/>
        <end position="85"/>
    </location>
</feature>
<dbReference type="InterPro" id="IPR008971">
    <property type="entry name" value="HSP40/DnaJ_pept-bd"/>
</dbReference>
<dbReference type="Pfam" id="PF00684">
    <property type="entry name" value="DnaJ_CXXCXGXG"/>
    <property type="match status" value="1"/>
</dbReference>
<dbReference type="SUPFAM" id="SSF49493">
    <property type="entry name" value="HSP40/DnaJ peptide-binding domain"/>
    <property type="match status" value="2"/>
</dbReference>
<protein>
    <submittedName>
        <fullName evidence="9">BQ5605_C019g08995 protein</fullName>
    </submittedName>
</protein>
<dbReference type="PRINTS" id="PR00625">
    <property type="entry name" value="JDOMAIN"/>
</dbReference>
<evidence type="ECO:0000256" key="4">
    <source>
        <dbReference type="ARBA" id="ARBA00022833"/>
    </source>
</evidence>
<dbReference type="GO" id="GO:0051082">
    <property type="term" value="F:unfolded protein binding"/>
    <property type="evidence" value="ECO:0007669"/>
    <property type="project" value="InterPro"/>
</dbReference>
<dbReference type="FunFam" id="2.10.230.10:FF:000001">
    <property type="entry name" value="DnaJ subfamily A member 2"/>
    <property type="match status" value="1"/>
</dbReference>
<dbReference type="Pfam" id="PF01556">
    <property type="entry name" value="DnaJ_C"/>
    <property type="match status" value="1"/>
</dbReference>
<evidence type="ECO:0000256" key="1">
    <source>
        <dbReference type="ARBA" id="ARBA00022723"/>
    </source>
</evidence>
<evidence type="ECO:0000256" key="6">
    <source>
        <dbReference type="SAM" id="MobiDB-lite"/>
    </source>
</evidence>
<dbReference type="Gene3D" id="1.10.287.110">
    <property type="entry name" value="DnaJ domain"/>
    <property type="match status" value="1"/>
</dbReference>
<keyword evidence="4 5" id="KW-0862">Zinc</keyword>
<dbReference type="EMBL" id="FQNC01000019">
    <property type="protein sequence ID" value="SGY23920.1"/>
    <property type="molecule type" value="Genomic_DNA"/>
</dbReference>
<dbReference type="InterPro" id="IPR002939">
    <property type="entry name" value="DnaJ_C"/>
</dbReference>
<feature type="compositionally biased region" description="Basic and acidic residues" evidence="6">
    <location>
        <begin position="397"/>
        <end position="408"/>
    </location>
</feature>
<keyword evidence="3 5" id="KW-0863">Zinc-finger</keyword>
<dbReference type="CDD" id="cd10747">
    <property type="entry name" value="DnaJ_C"/>
    <property type="match status" value="1"/>
</dbReference>
<dbReference type="Proteomes" id="UP000249464">
    <property type="component" value="Unassembled WGS sequence"/>
</dbReference>
<dbReference type="PROSITE" id="PS51188">
    <property type="entry name" value="ZF_CR"/>
    <property type="match status" value="1"/>
</dbReference>
<dbReference type="FunFam" id="2.60.260.20:FF:000003">
    <property type="entry name" value="DnaJ subfamily A member 2"/>
    <property type="match status" value="1"/>
</dbReference>
<accession>A0A2X0M098</accession>
<dbReference type="SMART" id="SM00271">
    <property type="entry name" value="DnaJ"/>
    <property type="match status" value="1"/>
</dbReference>
<sequence length="427" mass="46032">MNRGGKHTGLYETLGVDPSASEADLKKAYRKKALQLHPDKNPAGADEFKACSHGQSRLTQRRIGRRVAYEVLSDPDKRRIYDQYGEEGLSGGGAGGMGGMDPQDLFSQLFGGGGGFFGGGGGGGRGGRPSGPKKGKDLVHRIKVSLEDLYKGKTTKLALQKHVLCTKCKGKGGKEGAVKTCQGCQGQGVKVVLRQLGPMVQQIQQTCSECNGEGEIVNAKDRCKTCNGKKIVNERKVLEVFIDKGMKEGQTITFNGEADQAPNMEPGDVVIVVEEKPHDTFKRRGDDLYAEVEIDLLTALGGGAFAIPHLDDRALLVKIPPGDVIKPGAVKVIPNQGMPSYRHHEMGDLIVQINVKFPDSLDPSTLAPLEKILPARPELPTFPDSIMIDDNVEMVDAGDRKSKTMREDQMDEDEDGSAGPQVQCANQ</sequence>
<evidence type="ECO:0000259" key="7">
    <source>
        <dbReference type="PROSITE" id="PS50076"/>
    </source>
</evidence>
<feature type="domain" description="CR-type" evidence="8">
    <location>
        <begin position="152"/>
        <end position="235"/>
    </location>
</feature>
<dbReference type="InterPro" id="IPR001623">
    <property type="entry name" value="DnaJ_domain"/>
</dbReference>
<dbReference type="STRING" id="796604.A0A2X0M098"/>
<proteinExistence type="inferred from homology"/>
<feature type="region of interest" description="Disordered" evidence="6">
    <location>
        <begin position="395"/>
        <end position="427"/>
    </location>
</feature>
<dbReference type="SUPFAM" id="SSF57938">
    <property type="entry name" value="DnaJ/Hsp40 cysteine-rich domain"/>
    <property type="match status" value="1"/>
</dbReference>
<dbReference type="GO" id="GO:0008270">
    <property type="term" value="F:zinc ion binding"/>
    <property type="evidence" value="ECO:0007669"/>
    <property type="project" value="UniProtKB-KW"/>
</dbReference>
<dbReference type="GO" id="GO:0009408">
    <property type="term" value="P:response to heat"/>
    <property type="evidence" value="ECO:0007669"/>
    <property type="project" value="InterPro"/>
</dbReference>
<dbReference type="GO" id="GO:0030544">
    <property type="term" value="F:Hsp70 protein binding"/>
    <property type="evidence" value="ECO:0007669"/>
    <property type="project" value="InterPro"/>
</dbReference>
<dbReference type="CDD" id="cd10719">
    <property type="entry name" value="DnaJ_zf"/>
    <property type="match status" value="1"/>
</dbReference>
<dbReference type="AlphaFoldDB" id="A0A2X0M098"/>
<dbReference type="GO" id="GO:0005524">
    <property type="term" value="F:ATP binding"/>
    <property type="evidence" value="ECO:0007669"/>
    <property type="project" value="InterPro"/>
</dbReference>
<dbReference type="GO" id="GO:0006457">
    <property type="term" value="P:protein folding"/>
    <property type="evidence" value="ECO:0007669"/>
    <property type="project" value="InterPro"/>
</dbReference>
<dbReference type="InterPro" id="IPR044713">
    <property type="entry name" value="DNJA1/2-like"/>
</dbReference>
<feature type="zinc finger region" description="CR-type" evidence="5">
    <location>
        <begin position="152"/>
        <end position="235"/>
    </location>
</feature>
<dbReference type="InterPro" id="IPR012724">
    <property type="entry name" value="DnaJ"/>
</dbReference>
<evidence type="ECO:0000256" key="3">
    <source>
        <dbReference type="ARBA" id="ARBA00022771"/>
    </source>
</evidence>
<evidence type="ECO:0000313" key="9">
    <source>
        <dbReference type="EMBL" id="SGY23920.1"/>
    </source>
</evidence>
<dbReference type="HAMAP" id="MF_01152">
    <property type="entry name" value="DnaJ"/>
    <property type="match status" value="1"/>
</dbReference>
<dbReference type="SUPFAM" id="SSF46565">
    <property type="entry name" value="Chaperone J-domain"/>
    <property type="match status" value="1"/>
</dbReference>
<dbReference type="Gene3D" id="2.10.230.10">
    <property type="entry name" value="Heat shock protein DnaJ, cysteine-rich domain"/>
    <property type="match status" value="1"/>
</dbReference>
<dbReference type="FunFam" id="2.60.260.20:FF:000068">
    <property type="entry name" value="Chaperone protein dnaJ 3"/>
    <property type="match status" value="1"/>
</dbReference>
<evidence type="ECO:0000256" key="5">
    <source>
        <dbReference type="PROSITE-ProRule" id="PRU00546"/>
    </source>
</evidence>
<evidence type="ECO:0000256" key="2">
    <source>
        <dbReference type="ARBA" id="ARBA00022737"/>
    </source>
</evidence>
<keyword evidence="10" id="KW-1185">Reference proteome</keyword>
<dbReference type="PANTHER" id="PTHR43888">
    <property type="entry name" value="DNAJ-LIKE-2, ISOFORM A-RELATED"/>
    <property type="match status" value="1"/>
</dbReference>
<dbReference type="PROSITE" id="PS50076">
    <property type="entry name" value="DNAJ_2"/>
    <property type="match status" value="1"/>
</dbReference>
<dbReference type="InterPro" id="IPR036869">
    <property type="entry name" value="J_dom_sf"/>
</dbReference>
<keyword evidence="1 5" id="KW-0479">Metal-binding</keyword>
<keyword evidence="2" id="KW-0677">Repeat</keyword>
<gene>
    <name evidence="9" type="primary">BQ5605_C019g08995</name>
    <name evidence="9" type="ORF">BQ5605_C019G08995</name>
</gene>